<dbReference type="RefSeq" id="WP_149400230.1">
    <property type="nucleotide sequence ID" value="NZ_BIXY01000007.1"/>
</dbReference>
<keyword evidence="3" id="KW-0328">Glycosyltransferase</keyword>
<proteinExistence type="predicted"/>
<evidence type="ECO:0000256" key="7">
    <source>
        <dbReference type="ARBA" id="ARBA00023136"/>
    </source>
</evidence>
<protein>
    <submittedName>
        <fullName evidence="12">Glycosyl transferase</fullName>
    </submittedName>
</protein>
<sequence>MKTEDVPLSVIGSVGPELLDAHPISGEQPTQRWHRIALGLIVAFSAFLNFFLIQENGYGNEFYAATVRSMLESWHNFFFASFDPSGFVTVDKPALGLWIQTLSAKIAELLGFGFSSVSLLVPQAIAGTLSVFIIYRLVRHSFGPIPGLIAALALSITPITVTMNRDNNLDPLLILTLLLAVWCVLLAVSTGRLRWLVLCAVLVGLGFNIKTLEAYLVLPAIGLYYLLSAPHSWKKRIGYLAVALVVLLVVSFSWLIAVDLTPASERPYVGSSQTNSEIELAFGYNGLQRLTGMNAGGGARGGGGTVTASTMPPANAGSGNAAAPTGSFGGGGGGNIFNEGGAPSVFRLFKPELGGQVSWLLPLALLGMLAMAWQSRLRWPLQRWHQNLLLWGVWLFTCGGFFSVAGFYHSYYLVTIAPPICGLAAIGLVTLWHEYRTRARSDWRAWILPLAIVLTLAEQIYLLTAYGTPWSTILIPILAILGALGVLALILTKVRWQFKLSALKIQLPAVMVGMAVLLVTPLVWSLISVSAPGNSTLPTSGPALASSDRGGFGAGIRTGDRGGFGAGIRTGDTGTKSGFPGATGGFTPPTGAGRAGGLPDGGSTANVKLEQFIQTHQGSARYALAVTNASAAERIIIDTGAQLMTMGGFSGSDPILTQQKLTQLVKSGQVRYFLLSSQGNISEILDQLPAAAREEIESATGGRGFGGFGGFGGQSQLTSWVQNNCKIVPTSEWSSSTTSSTGDFGFGGGQNQHLYDCSALK</sequence>
<dbReference type="InterPro" id="IPR056785">
    <property type="entry name" value="YkcA/B-like_C"/>
</dbReference>
<evidence type="ECO:0000256" key="6">
    <source>
        <dbReference type="ARBA" id="ARBA00022989"/>
    </source>
</evidence>
<feature type="transmembrane region" description="Helical" evidence="9">
    <location>
        <begin position="503"/>
        <end position="527"/>
    </location>
</feature>
<dbReference type="OrthoDB" id="9810398at2"/>
<dbReference type="GO" id="GO:0009103">
    <property type="term" value="P:lipopolysaccharide biosynthetic process"/>
    <property type="evidence" value="ECO:0007669"/>
    <property type="project" value="UniProtKB-ARBA"/>
</dbReference>
<keyword evidence="6 9" id="KW-1133">Transmembrane helix</keyword>
<feature type="transmembrane region" description="Helical" evidence="9">
    <location>
        <begin position="109"/>
        <end position="135"/>
    </location>
</feature>
<dbReference type="GO" id="GO:0005886">
    <property type="term" value="C:plasma membrane"/>
    <property type="evidence" value="ECO:0007669"/>
    <property type="project" value="UniProtKB-SubCell"/>
</dbReference>
<comment type="caution">
    <text evidence="12">The sequence shown here is derived from an EMBL/GenBank/DDBJ whole genome shotgun (WGS) entry which is preliminary data.</text>
</comment>
<feature type="transmembrane region" description="Helical" evidence="9">
    <location>
        <begin position="470"/>
        <end position="491"/>
    </location>
</feature>
<feature type="transmembrane region" description="Helical" evidence="9">
    <location>
        <begin position="237"/>
        <end position="257"/>
    </location>
</feature>
<feature type="domain" description="Putative mannosyltransferase YkcA/B-like C-terminal" evidence="11">
    <location>
        <begin position="609"/>
        <end position="680"/>
    </location>
</feature>
<feature type="transmembrane region" description="Helical" evidence="9">
    <location>
        <begin position="172"/>
        <end position="189"/>
    </location>
</feature>
<dbReference type="PANTHER" id="PTHR33908">
    <property type="entry name" value="MANNOSYLTRANSFERASE YKCB-RELATED"/>
    <property type="match status" value="1"/>
</dbReference>
<keyword evidence="7 9" id="KW-0472">Membrane</keyword>
<feature type="transmembrane region" description="Helical" evidence="9">
    <location>
        <begin position="445"/>
        <end position="464"/>
    </location>
</feature>
<dbReference type="Pfam" id="PF24878">
    <property type="entry name" value="YkcB_C"/>
    <property type="match status" value="1"/>
</dbReference>
<gene>
    <name evidence="12" type="ORF">KDI_07580</name>
</gene>
<evidence type="ECO:0000256" key="8">
    <source>
        <dbReference type="SAM" id="MobiDB-lite"/>
    </source>
</evidence>
<keyword evidence="4 12" id="KW-0808">Transferase</keyword>
<evidence type="ECO:0000256" key="4">
    <source>
        <dbReference type="ARBA" id="ARBA00022679"/>
    </source>
</evidence>
<dbReference type="InterPro" id="IPR038731">
    <property type="entry name" value="RgtA/B/C-like"/>
</dbReference>
<name>A0A5A5T8G3_9CHLR</name>
<keyword evidence="2" id="KW-1003">Cell membrane</keyword>
<dbReference type="GO" id="GO:0016763">
    <property type="term" value="F:pentosyltransferase activity"/>
    <property type="evidence" value="ECO:0007669"/>
    <property type="project" value="TreeGrafter"/>
</dbReference>
<keyword evidence="5 9" id="KW-0812">Transmembrane</keyword>
<feature type="transmembrane region" description="Helical" evidence="9">
    <location>
        <begin position="387"/>
        <end position="405"/>
    </location>
</feature>
<feature type="compositionally biased region" description="Low complexity" evidence="8">
    <location>
        <begin position="306"/>
        <end position="322"/>
    </location>
</feature>
<dbReference type="EMBL" id="BIXY01000007">
    <property type="protein sequence ID" value="GCF07194.1"/>
    <property type="molecule type" value="Genomic_DNA"/>
</dbReference>
<evidence type="ECO:0000256" key="3">
    <source>
        <dbReference type="ARBA" id="ARBA00022676"/>
    </source>
</evidence>
<keyword evidence="13" id="KW-1185">Reference proteome</keyword>
<evidence type="ECO:0000256" key="5">
    <source>
        <dbReference type="ARBA" id="ARBA00022692"/>
    </source>
</evidence>
<evidence type="ECO:0000256" key="2">
    <source>
        <dbReference type="ARBA" id="ARBA00022475"/>
    </source>
</evidence>
<comment type="subcellular location">
    <subcellularLocation>
        <location evidence="1">Cell membrane</location>
        <topology evidence="1">Multi-pass membrane protein</topology>
    </subcellularLocation>
</comment>
<reference evidence="12 13" key="1">
    <citation type="submission" date="2019-01" db="EMBL/GenBank/DDBJ databases">
        <title>Draft genome sequence of Dictyobacter sp. Uno17.</title>
        <authorList>
            <person name="Wang C.M."/>
            <person name="Zheng Y."/>
            <person name="Sakai Y."/>
            <person name="Abe K."/>
            <person name="Yokota A."/>
            <person name="Yabe S."/>
        </authorList>
    </citation>
    <scope>NUCLEOTIDE SEQUENCE [LARGE SCALE GENOMIC DNA]</scope>
    <source>
        <strain evidence="12 13">Uno17</strain>
    </source>
</reference>
<dbReference type="AlphaFoldDB" id="A0A5A5T8G3"/>
<feature type="transmembrane region" description="Helical" evidence="9">
    <location>
        <begin position="195"/>
        <end position="225"/>
    </location>
</feature>
<feature type="domain" description="Glycosyltransferase RgtA/B/C/D-like" evidence="10">
    <location>
        <begin position="91"/>
        <end position="254"/>
    </location>
</feature>
<dbReference type="Pfam" id="PF13231">
    <property type="entry name" value="PMT_2"/>
    <property type="match status" value="1"/>
</dbReference>
<feature type="transmembrane region" description="Helical" evidence="9">
    <location>
        <begin position="141"/>
        <end position="160"/>
    </location>
</feature>
<evidence type="ECO:0000259" key="11">
    <source>
        <dbReference type="Pfam" id="PF24878"/>
    </source>
</evidence>
<evidence type="ECO:0000259" key="10">
    <source>
        <dbReference type="Pfam" id="PF13231"/>
    </source>
</evidence>
<dbReference type="PANTHER" id="PTHR33908:SF3">
    <property type="entry name" value="UNDECAPRENYL PHOSPHATE-ALPHA-4-AMINO-4-DEOXY-L-ARABINOSE ARABINOSYL TRANSFERASE"/>
    <property type="match status" value="1"/>
</dbReference>
<evidence type="ECO:0000313" key="13">
    <source>
        <dbReference type="Proteomes" id="UP000322530"/>
    </source>
</evidence>
<feature type="region of interest" description="Disordered" evidence="8">
    <location>
        <begin position="301"/>
        <end position="322"/>
    </location>
</feature>
<evidence type="ECO:0000313" key="12">
    <source>
        <dbReference type="EMBL" id="GCF07194.1"/>
    </source>
</evidence>
<accession>A0A5A5T8G3</accession>
<dbReference type="GO" id="GO:0010041">
    <property type="term" value="P:response to iron(III) ion"/>
    <property type="evidence" value="ECO:0007669"/>
    <property type="project" value="TreeGrafter"/>
</dbReference>
<organism evidence="12 13">
    <name type="scientific">Dictyobacter arantiisoli</name>
    <dbReference type="NCBI Taxonomy" id="2014874"/>
    <lineage>
        <taxon>Bacteria</taxon>
        <taxon>Bacillati</taxon>
        <taxon>Chloroflexota</taxon>
        <taxon>Ktedonobacteria</taxon>
        <taxon>Ktedonobacterales</taxon>
        <taxon>Dictyobacteraceae</taxon>
        <taxon>Dictyobacter</taxon>
    </lineage>
</organism>
<evidence type="ECO:0000256" key="9">
    <source>
        <dbReference type="SAM" id="Phobius"/>
    </source>
</evidence>
<feature type="transmembrane region" description="Helical" evidence="9">
    <location>
        <begin position="411"/>
        <end position="433"/>
    </location>
</feature>
<feature type="transmembrane region" description="Helical" evidence="9">
    <location>
        <begin position="33"/>
        <end position="53"/>
    </location>
</feature>
<dbReference type="InterPro" id="IPR050297">
    <property type="entry name" value="LipidA_mod_glycosyltrf_83"/>
</dbReference>
<dbReference type="Proteomes" id="UP000322530">
    <property type="component" value="Unassembled WGS sequence"/>
</dbReference>
<evidence type="ECO:0000256" key="1">
    <source>
        <dbReference type="ARBA" id="ARBA00004651"/>
    </source>
</evidence>